<dbReference type="EMBL" id="ML992666">
    <property type="protein sequence ID" value="KAF2215078.1"/>
    <property type="molecule type" value="Genomic_DNA"/>
</dbReference>
<reference evidence="1" key="1">
    <citation type="journal article" date="2020" name="Stud. Mycol.">
        <title>101 Dothideomycetes genomes: a test case for predicting lifestyles and emergence of pathogens.</title>
        <authorList>
            <person name="Haridas S."/>
            <person name="Albert R."/>
            <person name="Binder M."/>
            <person name="Bloem J."/>
            <person name="Labutti K."/>
            <person name="Salamov A."/>
            <person name="Andreopoulos B."/>
            <person name="Baker S."/>
            <person name="Barry K."/>
            <person name="Bills G."/>
            <person name="Bluhm B."/>
            <person name="Cannon C."/>
            <person name="Castanera R."/>
            <person name="Culley D."/>
            <person name="Daum C."/>
            <person name="Ezra D."/>
            <person name="Gonzalez J."/>
            <person name="Henrissat B."/>
            <person name="Kuo A."/>
            <person name="Liang C."/>
            <person name="Lipzen A."/>
            <person name="Lutzoni F."/>
            <person name="Magnuson J."/>
            <person name="Mondo S."/>
            <person name="Nolan M."/>
            <person name="Ohm R."/>
            <person name="Pangilinan J."/>
            <person name="Park H.-J."/>
            <person name="Ramirez L."/>
            <person name="Alfaro M."/>
            <person name="Sun H."/>
            <person name="Tritt A."/>
            <person name="Yoshinaga Y."/>
            <person name="Zwiers L.-H."/>
            <person name="Turgeon B."/>
            <person name="Goodwin S."/>
            <person name="Spatafora J."/>
            <person name="Crous P."/>
            <person name="Grigoriev I."/>
        </authorList>
    </citation>
    <scope>NUCLEOTIDE SEQUENCE</scope>
    <source>
        <strain evidence="1">SCOH1-5</strain>
    </source>
</reference>
<sequence>MPARQGAPTINWDENPLMRLLTRVLRENFENINGRGRGIIFNAVFEYELQISGFPNNVVPYFDTVDSQWRERERSQHNIEKWKPIMKNLEDFMAEEAWAYLWLYELTRIIAEDKHLPGPSNKLWEWENGEYAVLFEMRDDVKEEMVKIRQPIKQQVKICKDGSHDVRLKIDLPDHWAGTWGFFVVDKPKEWPDDPQAEVVMEDEEGNENVVVD</sequence>
<keyword evidence="2" id="KW-1185">Reference proteome</keyword>
<proteinExistence type="predicted"/>
<dbReference type="Proteomes" id="UP000799539">
    <property type="component" value="Unassembled WGS sequence"/>
</dbReference>
<evidence type="ECO:0000313" key="1">
    <source>
        <dbReference type="EMBL" id="KAF2215078.1"/>
    </source>
</evidence>
<accession>A0A6A6FPG6</accession>
<name>A0A6A6FPG6_9PEZI</name>
<gene>
    <name evidence="1" type="ORF">CERZMDRAFT_94501</name>
</gene>
<dbReference type="AlphaFoldDB" id="A0A6A6FPG6"/>
<evidence type="ECO:0000313" key="2">
    <source>
        <dbReference type="Proteomes" id="UP000799539"/>
    </source>
</evidence>
<protein>
    <submittedName>
        <fullName evidence="1">Uncharacterized protein</fullName>
    </submittedName>
</protein>
<organism evidence="1 2">
    <name type="scientific">Cercospora zeae-maydis SCOH1-5</name>
    <dbReference type="NCBI Taxonomy" id="717836"/>
    <lineage>
        <taxon>Eukaryota</taxon>
        <taxon>Fungi</taxon>
        <taxon>Dikarya</taxon>
        <taxon>Ascomycota</taxon>
        <taxon>Pezizomycotina</taxon>
        <taxon>Dothideomycetes</taxon>
        <taxon>Dothideomycetidae</taxon>
        <taxon>Mycosphaerellales</taxon>
        <taxon>Mycosphaerellaceae</taxon>
        <taxon>Cercospora</taxon>
    </lineage>
</organism>